<feature type="compositionally biased region" description="Polar residues" evidence="1">
    <location>
        <begin position="23"/>
        <end position="34"/>
    </location>
</feature>
<evidence type="ECO:0000256" key="1">
    <source>
        <dbReference type="SAM" id="MobiDB-lite"/>
    </source>
</evidence>
<name>A0A8S0W9H0_CYCAE</name>
<dbReference type="EMBL" id="CACVBS010000062">
    <property type="protein sequence ID" value="CAA7267738.1"/>
    <property type="molecule type" value="Genomic_DNA"/>
</dbReference>
<feature type="region of interest" description="Disordered" evidence="1">
    <location>
        <begin position="94"/>
        <end position="139"/>
    </location>
</feature>
<gene>
    <name evidence="2" type="ORF">AAE3_LOCUS9999</name>
</gene>
<keyword evidence="3" id="KW-1185">Reference proteome</keyword>
<proteinExistence type="predicted"/>
<evidence type="ECO:0000313" key="2">
    <source>
        <dbReference type="EMBL" id="CAA7267738.1"/>
    </source>
</evidence>
<dbReference type="AlphaFoldDB" id="A0A8S0W9H0"/>
<comment type="caution">
    <text evidence="2">The sequence shown here is derived from an EMBL/GenBank/DDBJ whole genome shotgun (WGS) entry which is preliminary data.</text>
</comment>
<dbReference type="Proteomes" id="UP000467700">
    <property type="component" value="Unassembled WGS sequence"/>
</dbReference>
<organism evidence="2 3">
    <name type="scientific">Cyclocybe aegerita</name>
    <name type="common">Black poplar mushroom</name>
    <name type="synonym">Agrocybe aegerita</name>
    <dbReference type="NCBI Taxonomy" id="1973307"/>
    <lineage>
        <taxon>Eukaryota</taxon>
        <taxon>Fungi</taxon>
        <taxon>Dikarya</taxon>
        <taxon>Basidiomycota</taxon>
        <taxon>Agaricomycotina</taxon>
        <taxon>Agaricomycetes</taxon>
        <taxon>Agaricomycetidae</taxon>
        <taxon>Agaricales</taxon>
        <taxon>Agaricineae</taxon>
        <taxon>Bolbitiaceae</taxon>
        <taxon>Cyclocybe</taxon>
    </lineage>
</organism>
<evidence type="ECO:0000313" key="3">
    <source>
        <dbReference type="Proteomes" id="UP000467700"/>
    </source>
</evidence>
<dbReference type="OrthoDB" id="3049189at2759"/>
<protein>
    <submittedName>
        <fullName evidence="2">Uncharacterized protein</fullName>
    </submittedName>
</protein>
<sequence>MDVNMYDSGADDSTKMVIDSQKAAPSQPSYSNDSGIPLPAQLPDGQPTTQIYDIESMRHVQLSDLCRTYKLPHSGTIPKLKECLRNFSRNPKVADIGKPYARNSHLGPKTGKASSHQKKSTQRREALFENVPPPSSTQGLPVVLSSAVALKQNERDLAWASSIIQRYPYRTKEARTRIAQERLAARRHLSGLDGNRDSATDQSIKKGLEDANVNITRLLDYVTGAPFVDRTTHASSISNSGASYHHQPATNNHQCMDPFPCTSISYQPIISSLPPSNESSAPPATRTITLYSGAALTFTEADVPPPPAISFAKNLPGLNRMWDDISEHWNHQSVLVIKGIPVPICYWKEVYTSKGSPKGHPWKQNQWKGLKARWFEWKVLVNEWRQGTPEEFWARFQAGGKRLGYKVILDRLAEQRMAENSRLCERAKVEYGDAFPSIFSYTKSGKTYVKSKASDVAKQYRELKGMVDEDEED</sequence>
<reference evidence="2 3" key="1">
    <citation type="submission" date="2020-01" db="EMBL/GenBank/DDBJ databases">
        <authorList>
            <person name="Gupta K D."/>
        </authorList>
    </citation>
    <scope>NUCLEOTIDE SEQUENCE [LARGE SCALE GENOMIC DNA]</scope>
</reference>
<accession>A0A8S0W9H0</accession>
<feature type="region of interest" description="Disordered" evidence="1">
    <location>
        <begin position="1"/>
        <end position="40"/>
    </location>
</feature>